<reference evidence="1" key="1">
    <citation type="submission" date="2019-10" db="EMBL/GenBank/DDBJ databases">
        <title>Conservation and host-specific expression of non-tandemly repeated heterogenous ribosome RNA gene in arbuscular mycorrhizal fungi.</title>
        <authorList>
            <person name="Maeda T."/>
            <person name="Kobayashi Y."/>
            <person name="Nakagawa T."/>
            <person name="Ezawa T."/>
            <person name="Yamaguchi K."/>
            <person name="Bino T."/>
            <person name="Nishimoto Y."/>
            <person name="Shigenobu S."/>
            <person name="Kawaguchi M."/>
        </authorList>
    </citation>
    <scope>NUCLEOTIDE SEQUENCE</scope>
    <source>
        <strain evidence="1">HR1</strain>
    </source>
</reference>
<protein>
    <submittedName>
        <fullName evidence="1">Uncharacterized protein</fullName>
    </submittedName>
</protein>
<evidence type="ECO:0000313" key="2">
    <source>
        <dbReference type="EMBL" id="GES86838.1"/>
    </source>
</evidence>
<dbReference type="Proteomes" id="UP000615446">
    <property type="component" value="Unassembled WGS sequence"/>
</dbReference>
<dbReference type="EMBL" id="BLAL01000008">
    <property type="protein sequence ID" value="GES73595.1"/>
    <property type="molecule type" value="Genomic_DNA"/>
</dbReference>
<dbReference type="AlphaFoldDB" id="A0A8H3QAN0"/>
<proteinExistence type="predicted"/>
<comment type="caution">
    <text evidence="1">The sequence shown here is derived from an EMBL/GenBank/DDBJ whole genome shotgun (WGS) entry which is preliminary data.</text>
</comment>
<gene>
    <name evidence="1" type="ORF">RCL2_000112000</name>
    <name evidence="2" type="ORF">RCL2_001387600</name>
</gene>
<evidence type="ECO:0000313" key="3">
    <source>
        <dbReference type="Proteomes" id="UP000615446"/>
    </source>
</evidence>
<dbReference type="EMBL" id="BLAL01000162">
    <property type="protein sequence ID" value="GES86838.1"/>
    <property type="molecule type" value="Genomic_DNA"/>
</dbReference>
<accession>A0A8H3QAN0</accession>
<sequence length="152" mass="17245">MHQLELKEARDKVKSKYSDIAINLSIALTKNQKKKLKKKQKAAEKITFWKKNSHLTASVSSPCSPLVSQASILPEITIFTSHSLLKCQDSSDNKVVTFAIKKLKVKGSTRDNGLIITRYQPDDNEKTILLDLVVYNIPTKWSNYELLIELSK</sequence>
<organism evidence="1 3">
    <name type="scientific">Rhizophagus clarus</name>
    <dbReference type="NCBI Taxonomy" id="94130"/>
    <lineage>
        <taxon>Eukaryota</taxon>
        <taxon>Fungi</taxon>
        <taxon>Fungi incertae sedis</taxon>
        <taxon>Mucoromycota</taxon>
        <taxon>Glomeromycotina</taxon>
        <taxon>Glomeromycetes</taxon>
        <taxon>Glomerales</taxon>
        <taxon>Glomeraceae</taxon>
        <taxon>Rhizophagus</taxon>
    </lineage>
</organism>
<name>A0A8H3QAN0_9GLOM</name>
<evidence type="ECO:0000313" key="1">
    <source>
        <dbReference type="EMBL" id="GES73595.1"/>
    </source>
</evidence>